<reference evidence="13 14" key="1">
    <citation type="submission" date="2023-03" db="EMBL/GenBank/DDBJ databases">
        <title>Bacillus Genome Sequencing.</title>
        <authorList>
            <person name="Dunlap C."/>
        </authorList>
    </citation>
    <scope>NUCLEOTIDE SEQUENCE [LARGE SCALE GENOMIC DNA]</scope>
    <source>
        <strain evidence="13 14">B-14544</strain>
    </source>
</reference>
<keyword evidence="4 9" id="KW-0460">Magnesium</keyword>
<dbReference type="Proteomes" id="UP001330749">
    <property type="component" value="Unassembled WGS sequence"/>
</dbReference>
<feature type="binding site" evidence="9">
    <location>
        <position position="79"/>
    </location>
    <ligand>
        <name>4-amino-2-methyl-5-(diphosphooxymethyl)pyrimidine</name>
        <dbReference type="ChEBI" id="CHEBI:57841"/>
    </ligand>
</feature>
<dbReference type="Pfam" id="PF02581">
    <property type="entry name" value="TMP-TENI"/>
    <property type="match status" value="1"/>
</dbReference>
<feature type="binding site" evidence="9">
    <location>
        <position position="175"/>
    </location>
    <ligand>
        <name>2-[(2R,5Z)-2-carboxy-4-methylthiazol-5(2H)-ylidene]ethyl phosphate</name>
        <dbReference type="ChEBI" id="CHEBI:62899"/>
    </ligand>
</feature>
<feature type="binding site" evidence="9">
    <location>
        <position position="146"/>
    </location>
    <ligand>
        <name>4-amino-2-methyl-5-(diphosphooxymethyl)pyrimidine</name>
        <dbReference type="ChEBI" id="CHEBI:57841"/>
    </ligand>
</feature>
<dbReference type="Gene3D" id="3.20.20.70">
    <property type="entry name" value="Aldolase class I"/>
    <property type="match status" value="1"/>
</dbReference>
<evidence type="ECO:0000256" key="10">
    <source>
        <dbReference type="RuleBase" id="RU003826"/>
    </source>
</evidence>
<feature type="binding site" evidence="9">
    <location>
        <position position="99"/>
    </location>
    <ligand>
        <name>Mg(2+)</name>
        <dbReference type="ChEBI" id="CHEBI:18420"/>
    </ligand>
</feature>
<gene>
    <name evidence="9 13" type="primary">thiE</name>
    <name evidence="13" type="ORF">P4447_10845</name>
</gene>
<evidence type="ECO:0000256" key="5">
    <source>
        <dbReference type="ARBA" id="ARBA00022977"/>
    </source>
</evidence>
<feature type="binding site" evidence="9">
    <location>
        <position position="117"/>
    </location>
    <ligand>
        <name>4-amino-2-methyl-5-(diphosphooxymethyl)pyrimidine</name>
        <dbReference type="ChEBI" id="CHEBI:57841"/>
    </ligand>
</feature>
<comment type="catalytic activity">
    <reaction evidence="6 9 10">
        <text>4-methyl-5-(2-phosphooxyethyl)-thiazole + 4-amino-2-methyl-5-(diphosphooxymethyl)pyrimidine + H(+) = thiamine phosphate + diphosphate</text>
        <dbReference type="Rhea" id="RHEA:22328"/>
        <dbReference type="ChEBI" id="CHEBI:15378"/>
        <dbReference type="ChEBI" id="CHEBI:33019"/>
        <dbReference type="ChEBI" id="CHEBI:37575"/>
        <dbReference type="ChEBI" id="CHEBI:57841"/>
        <dbReference type="ChEBI" id="CHEBI:58296"/>
        <dbReference type="EC" id="2.5.1.3"/>
    </reaction>
</comment>
<dbReference type="PANTHER" id="PTHR20857:SF15">
    <property type="entry name" value="THIAMINE-PHOSPHATE SYNTHASE"/>
    <property type="match status" value="1"/>
</dbReference>
<evidence type="ECO:0000256" key="4">
    <source>
        <dbReference type="ARBA" id="ARBA00022842"/>
    </source>
</evidence>
<protein>
    <recommendedName>
        <fullName evidence="9">Thiamine-phosphate synthase</fullName>
        <shortName evidence="9">TP synthase</shortName>
        <shortName evidence="9">TPS</shortName>
        <ecNumber evidence="9">2.5.1.3</ecNumber>
    </recommendedName>
    <alternativeName>
        <fullName evidence="9">Thiamine-phosphate pyrophosphorylase</fullName>
        <shortName evidence="9">TMP pyrophosphorylase</shortName>
        <shortName evidence="9">TMP-PPase</shortName>
    </alternativeName>
</protein>
<organism evidence="13 14">
    <name type="scientific">Bacillus xiapuensis</name>
    <dbReference type="NCBI Taxonomy" id="2014075"/>
    <lineage>
        <taxon>Bacteria</taxon>
        <taxon>Bacillati</taxon>
        <taxon>Bacillota</taxon>
        <taxon>Bacilli</taxon>
        <taxon>Bacillales</taxon>
        <taxon>Bacillaceae</taxon>
        <taxon>Bacillus</taxon>
    </lineage>
</organism>
<keyword evidence="14" id="KW-1185">Reference proteome</keyword>
<comment type="pathway">
    <text evidence="1 9 11">Cofactor biosynthesis; thiamine diphosphate biosynthesis; thiamine phosphate from 4-amino-2-methyl-5-diphosphomethylpyrimidine and 4-methyl-5-(2-phosphoethyl)-thiazole: step 1/1.</text>
</comment>
<evidence type="ECO:0000256" key="7">
    <source>
        <dbReference type="ARBA" id="ARBA00047851"/>
    </source>
</evidence>
<comment type="catalytic activity">
    <reaction evidence="7 9 10">
        <text>2-(2-carboxy-4-methylthiazol-5-yl)ethyl phosphate + 4-amino-2-methyl-5-(diphosphooxymethyl)pyrimidine + 2 H(+) = thiamine phosphate + CO2 + diphosphate</text>
        <dbReference type="Rhea" id="RHEA:47848"/>
        <dbReference type="ChEBI" id="CHEBI:15378"/>
        <dbReference type="ChEBI" id="CHEBI:16526"/>
        <dbReference type="ChEBI" id="CHEBI:33019"/>
        <dbReference type="ChEBI" id="CHEBI:37575"/>
        <dbReference type="ChEBI" id="CHEBI:57841"/>
        <dbReference type="ChEBI" id="CHEBI:62890"/>
        <dbReference type="EC" id="2.5.1.3"/>
    </reaction>
</comment>
<evidence type="ECO:0000256" key="8">
    <source>
        <dbReference type="ARBA" id="ARBA00047883"/>
    </source>
</evidence>
<dbReference type="PANTHER" id="PTHR20857">
    <property type="entry name" value="THIAMINE-PHOSPHATE PYROPHOSPHORYLASE"/>
    <property type="match status" value="1"/>
</dbReference>
<evidence type="ECO:0000313" key="14">
    <source>
        <dbReference type="Proteomes" id="UP001330749"/>
    </source>
</evidence>
<keyword evidence="2 9" id="KW-0808">Transferase</keyword>
<dbReference type="InterPro" id="IPR013785">
    <property type="entry name" value="Aldolase_TIM"/>
</dbReference>
<dbReference type="InterPro" id="IPR036206">
    <property type="entry name" value="ThiamineP_synth_sf"/>
</dbReference>
<comment type="caution">
    <text evidence="13">The sequence shown here is derived from an EMBL/GenBank/DDBJ whole genome shotgun (WGS) entry which is preliminary data.</text>
</comment>
<evidence type="ECO:0000256" key="2">
    <source>
        <dbReference type="ARBA" id="ARBA00022679"/>
    </source>
</evidence>
<feature type="binding site" evidence="9">
    <location>
        <begin position="44"/>
        <end position="48"/>
    </location>
    <ligand>
        <name>4-amino-2-methyl-5-(diphosphooxymethyl)pyrimidine</name>
        <dbReference type="ChEBI" id="CHEBI:57841"/>
    </ligand>
</feature>
<name>A0ABU6NAT2_9BACI</name>
<dbReference type="EC" id="2.5.1.3" evidence="9"/>
<evidence type="ECO:0000259" key="12">
    <source>
        <dbReference type="Pfam" id="PF02581"/>
    </source>
</evidence>
<feature type="domain" description="Thiamine phosphate synthase/TenI" evidence="12">
    <location>
        <begin position="15"/>
        <end position="198"/>
    </location>
</feature>
<comment type="cofactor">
    <cofactor evidence="9">
        <name>Mg(2+)</name>
        <dbReference type="ChEBI" id="CHEBI:18420"/>
    </cofactor>
    <text evidence="9">Binds 1 Mg(2+) ion per subunit.</text>
</comment>
<dbReference type="InterPro" id="IPR034291">
    <property type="entry name" value="TMP_synthase"/>
</dbReference>
<comment type="catalytic activity">
    <reaction evidence="8 9 10">
        <text>2-[(2R,5Z)-2-carboxy-4-methylthiazol-5(2H)-ylidene]ethyl phosphate + 4-amino-2-methyl-5-(diphosphooxymethyl)pyrimidine + 2 H(+) = thiamine phosphate + CO2 + diphosphate</text>
        <dbReference type="Rhea" id="RHEA:47844"/>
        <dbReference type="ChEBI" id="CHEBI:15378"/>
        <dbReference type="ChEBI" id="CHEBI:16526"/>
        <dbReference type="ChEBI" id="CHEBI:33019"/>
        <dbReference type="ChEBI" id="CHEBI:37575"/>
        <dbReference type="ChEBI" id="CHEBI:57841"/>
        <dbReference type="ChEBI" id="CHEBI:62899"/>
        <dbReference type="EC" id="2.5.1.3"/>
    </reaction>
</comment>
<sequence>MERVNREKIKKALKVYFIMGSNNCYKDPETVLKEAIAGGITLFQFREKGNGAFEGAAKYKLASRLQQICRINGIPFIVNDDVELALELDADGVHIGQEDESVEKVREKIGNKILGVSAHSLEEAQKAMECGADYLGIGPIFPTSTKEDAKAVQGTLLIEKLRSNSFTIPLVGIGGINAGNALSVVDAGTDGVSVITAISKAEDITEAARQLWFSVVGDKNCK</sequence>
<dbReference type="CDD" id="cd00564">
    <property type="entry name" value="TMP_TenI"/>
    <property type="match status" value="1"/>
</dbReference>
<evidence type="ECO:0000256" key="3">
    <source>
        <dbReference type="ARBA" id="ARBA00022723"/>
    </source>
</evidence>
<dbReference type="SUPFAM" id="SSF51391">
    <property type="entry name" value="Thiamin phosphate synthase"/>
    <property type="match status" value="1"/>
</dbReference>
<feature type="binding site" evidence="9">
    <location>
        <begin position="195"/>
        <end position="196"/>
    </location>
    <ligand>
        <name>2-[(2R,5Z)-2-carboxy-4-methylthiazol-5(2H)-ylidene]ethyl phosphate</name>
        <dbReference type="ChEBI" id="CHEBI:62899"/>
    </ligand>
</feature>
<keyword evidence="3 9" id="KW-0479">Metal-binding</keyword>
<comment type="similarity">
    <text evidence="9 10">Belongs to the thiamine-phosphate synthase family.</text>
</comment>
<evidence type="ECO:0000256" key="6">
    <source>
        <dbReference type="ARBA" id="ARBA00047334"/>
    </source>
</evidence>
<accession>A0ABU6NAT2</accession>
<feature type="binding site" evidence="9">
    <location>
        <position position="80"/>
    </location>
    <ligand>
        <name>Mg(2+)</name>
        <dbReference type="ChEBI" id="CHEBI:18420"/>
    </ligand>
</feature>
<evidence type="ECO:0000256" key="9">
    <source>
        <dbReference type="HAMAP-Rule" id="MF_00097"/>
    </source>
</evidence>
<dbReference type="NCBIfam" id="TIGR00693">
    <property type="entry name" value="thiE"/>
    <property type="match status" value="1"/>
</dbReference>
<dbReference type="EMBL" id="JARMQG010000127">
    <property type="protein sequence ID" value="MED3562947.1"/>
    <property type="molecule type" value="Genomic_DNA"/>
</dbReference>
<evidence type="ECO:0000313" key="13">
    <source>
        <dbReference type="EMBL" id="MED3562947.1"/>
    </source>
</evidence>
<proteinExistence type="inferred from homology"/>
<dbReference type="InterPro" id="IPR022998">
    <property type="entry name" value="ThiamineP_synth_TenI"/>
</dbReference>
<comment type="function">
    <text evidence="9">Condenses 4-methyl-5-(beta-hydroxyethyl)thiazole monophosphate (THZ-P) and 2-methyl-4-amino-5-hydroxymethyl pyrimidine pyrophosphate (HMP-PP) to form thiamine monophosphate (TMP).</text>
</comment>
<evidence type="ECO:0000256" key="1">
    <source>
        <dbReference type="ARBA" id="ARBA00005165"/>
    </source>
</evidence>
<dbReference type="RefSeq" id="WP_327967952.1">
    <property type="nucleotide sequence ID" value="NZ_JARMQG010000127.1"/>
</dbReference>
<keyword evidence="5 9" id="KW-0784">Thiamine biosynthesis</keyword>
<feature type="binding site" evidence="9">
    <location>
        <begin position="143"/>
        <end position="145"/>
    </location>
    <ligand>
        <name>2-[(2R,5Z)-2-carboxy-4-methylthiazol-5(2H)-ylidene]ethyl phosphate</name>
        <dbReference type="ChEBI" id="CHEBI:62899"/>
    </ligand>
</feature>
<dbReference type="GO" id="GO:0004789">
    <property type="term" value="F:thiamine-phosphate diphosphorylase activity"/>
    <property type="evidence" value="ECO:0007669"/>
    <property type="project" value="UniProtKB-EC"/>
</dbReference>
<dbReference type="HAMAP" id="MF_00097">
    <property type="entry name" value="TMP_synthase"/>
    <property type="match status" value="1"/>
</dbReference>
<evidence type="ECO:0000256" key="11">
    <source>
        <dbReference type="RuleBase" id="RU004253"/>
    </source>
</evidence>